<gene>
    <name evidence="2" type="ORF">CVS47_00873</name>
</gene>
<dbReference type="KEGG" id="mlv:CVS47_00873"/>
<feature type="transmembrane region" description="Helical" evidence="1">
    <location>
        <begin position="64"/>
        <end position="87"/>
    </location>
</feature>
<name>A0A3S9W875_9MICO</name>
<keyword evidence="3" id="KW-1185">Reference proteome</keyword>
<keyword evidence="1" id="KW-0472">Membrane</keyword>
<dbReference type="EMBL" id="CP031423">
    <property type="protein sequence ID" value="AZS36272.1"/>
    <property type="molecule type" value="Genomic_DNA"/>
</dbReference>
<keyword evidence="1" id="KW-0812">Transmembrane</keyword>
<keyword evidence="1" id="KW-1133">Transmembrane helix</keyword>
<dbReference type="Proteomes" id="UP000276888">
    <property type="component" value="Chromosome"/>
</dbReference>
<dbReference type="OrthoDB" id="2955631at2"/>
<dbReference type="AlphaFoldDB" id="A0A3S9W875"/>
<dbReference type="Pfam" id="PF10011">
    <property type="entry name" value="DUF2254"/>
    <property type="match status" value="1"/>
</dbReference>
<dbReference type="RefSeq" id="WP_127094987.1">
    <property type="nucleotide sequence ID" value="NZ_JBHTMW010000012.1"/>
</dbReference>
<evidence type="ECO:0000256" key="1">
    <source>
        <dbReference type="SAM" id="Phobius"/>
    </source>
</evidence>
<reference evidence="2 3" key="1">
    <citation type="submission" date="2018-08" db="EMBL/GenBank/DDBJ databases">
        <title>Microbacterium lemovicicum sp. nov., a bacterium isolated from a natural uranium-rich soil.</title>
        <authorList>
            <person name="ORTET P."/>
        </authorList>
    </citation>
    <scope>NUCLEOTIDE SEQUENCE [LARGE SCALE GENOMIC DNA]</scope>
    <source>
        <strain evidence="2 3">Viu22</strain>
    </source>
</reference>
<evidence type="ECO:0008006" key="4">
    <source>
        <dbReference type="Google" id="ProtNLM"/>
    </source>
</evidence>
<evidence type="ECO:0000313" key="2">
    <source>
        <dbReference type="EMBL" id="AZS36272.1"/>
    </source>
</evidence>
<accession>A0A3S9W875</accession>
<feature type="transmembrane region" description="Helical" evidence="1">
    <location>
        <begin position="108"/>
        <end position="131"/>
    </location>
</feature>
<feature type="transmembrane region" description="Helical" evidence="1">
    <location>
        <begin position="137"/>
        <end position="159"/>
    </location>
</feature>
<protein>
    <recommendedName>
        <fullName evidence="4">DUF2254 domain-containing protein</fullName>
    </recommendedName>
</protein>
<dbReference type="InterPro" id="IPR018723">
    <property type="entry name" value="DUF2254_membrane"/>
</dbReference>
<sequence length="414" mass="44241">MTVRSRSAAQSSLRRLFTKVWVRASVFVLVAVVFALAAGVIGAILPFRVVINLGQNSVGSLLQIIATAMLTATTFSVTAMVTAYSSATTTATPRSTQLLIADPTSQKSLSVFVGAFVFSMVGIIALSTGYYNDQGRTILFVGTLLVIAVVVVTLMRWIAHLADFGRMADVIDRVERAAADSLLAYASDPALGAQRLTDIPAGSHQVWAEDVGFVVHVDVAALNRVATASDVKIYVDSTAGRSAGPLNPLCHVVGRLPASDAVKVRSAFRIAAHRDYEQDPRLGVIALAEIGSRALSPATNDPGTAIEVISALQRVFVRALTVTPHPEATFDRVWIKPPEVETLVTDAFRPIARDGASLIEVQTRLQKALASIAAAAPDHHATLEAAARDAMRRARKSLDKADYHDLRATVRGLW</sequence>
<organism evidence="2 3">
    <name type="scientific">Microbacterium lemovicicum</name>
    <dbReference type="NCBI Taxonomy" id="1072463"/>
    <lineage>
        <taxon>Bacteria</taxon>
        <taxon>Bacillati</taxon>
        <taxon>Actinomycetota</taxon>
        <taxon>Actinomycetes</taxon>
        <taxon>Micrococcales</taxon>
        <taxon>Microbacteriaceae</taxon>
        <taxon>Microbacterium</taxon>
    </lineage>
</organism>
<evidence type="ECO:0000313" key="3">
    <source>
        <dbReference type="Proteomes" id="UP000276888"/>
    </source>
</evidence>
<proteinExistence type="predicted"/>
<feature type="transmembrane region" description="Helical" evidence="1">
    <location>
        <begin position="20"/>
        <end position="44"/>
    </location>
</feature>